<evidence type="ECO:0000256" key="1">
    <source>
        <dbReference type="SAM" id="SignalP"/>
    </source>
</evidence>
<proteinExistence type="predicted"/>
<dbReference type="InterPro" id="IPR032710">
    <property type="entry name" value="NTF2-like_dom_sf"/>
</dbReference>
<dbReference type="PANTHER" id="PTHR38436:SF1">
    <property type="entry name" value="ESTER CYCLASE"/>
    <property type="match status" value="1"/>
</dbReference>
<dbReference type="AlphaFoldDB" id="A0A8H6LB65"/>
<accession>A0A8H6LB65</accession>
<dbReference type="GO" id="GO:0030638">
    <property type="term" value="P:polyketide metabolic process"/>
    <property type="evidence" value="ECO:0007669"/>
    <property type="project" value="InterPro"/>
</dbReference>
<evidence type="ECO:0008006" key="4">
    <source>
        <dbReference type="Google" id="ProtNLM"/>
    </source>
</evidence>
<dbReference type="Gene3D" id="3.10.450.50">
    <property type="match status" value="2"/>
</dbReference>
<organism evidence="2 3">
    <name type="scientific">Fusarium oxysporum f. sp. conglutinans</name>
    <dbReference type="NCBI Taxonomy" id="100902"/>
    <lineage>
        <taxon>Eukaryota</taxon>
        <taxon>Fungi</taxon>
        <taxon>Dikarya</taxon>
        <taxon>Ascomycota</taxon>
        <taxon>Pezizomycotina</taxon>
        <taxon>Sordariomycetes</taxon>
        <taxon>Hypocreomycetidae</taxon>
        <taxon>Hypocreales</taxon>
        <taxon>Nectriaceae</taxon>
        <taxon>Fusarium</taxon>
        <taxon>Fusarium oxysporum species complex</taxon>
    </lineage>
</organism>
<name>A0A8H6LB65_FUSOX</name>
<feature type="signal peptide" evidence="1">
    <location>
        <begin position="1"/>
        <end position="23"/>
    </location>
</feature>
<gene>
    <name evidence="2" type="ORF">HZS61_007122</name>
</gene>
<keyword evidence="1" id="KW-0732">Signal</keyword>
<dbReference type="InterPro" id="IPR009959">
    <property type="entry name" value="Cyclase_SnoaL-like"/>
</dbReference>
<evidence type="ECO:0000313" key="3">
    <source>
        <dbReference type="Proteomes" id="UP000593570"/>
    </source>
</evidence>
<dbReference type="Pfam" id="PF07366">
    <property type="entry name" value="SnoaL"/>
    <property type="match status" value="2"/>
</dbReference>
<reference evidence="2 3" key="1">
    <citation type="journal article" date="2020" name="bioRxiv">
        <title>A chromosome-scale genome assembly for the Fusarium oxysporum strain Fo5176 to establish a model Arabidopsis-fungal pathosystem.</title>
        <authorList>
            <person name="Fokkens L."/>
            <person name="Guo L."/>
            <person name="Dora S."/>
            <person name="Wang B."/>
            <person name="Ye K."/>
            <person name="Sanchez-Rodriguez C."/>
            <person name="Croll D."/>
        </authorList>
    </citation>
    <scope>NUCLEOTIDE SEQUENCE [LARGE SCALE GENOMIC DNA]</scope>
    <source>
        <strain evidence="2 3">Fo5176</strain>
    </source>
</reference>
<dbReference type="PROSITE" id="PS51257">
    <property type="entry name" value="PROKAR_LIPOPROTEIN"/>
    <property type="match status" value="1"/>
</dbReference>
<dbReference type="EMBL" id="JACDXP010000017">
    <property type="protein sequence ID" value="KAF6513797.1"/>
    <property type="molecule type" value="Genomic_DNA"/>
</dbReference>
<evidence type="ECO:0000313" key="2">
    <source>
        <dbReference type="EMBL" id="KAF6513797.1"/>
    </source>
</evidence>
<dbReference type="Proteomes" id="UP000593570">
    <property type="component" value="Unassembled WGS sequence"/>
</dbReference>
<protein>
    <recommendedName>
        <fullName evidence="4">SnoaL-like domain-containing protein</fullName>
    </recommendedName>
</protein>
<dbReference type="SUPFAM" id="SSF54427">
    <property type="entry name" value="NTF2-like"/>
    <property type="match status" value="2"/>
</dbReference>
<feature type="chain" id="PRO_5034593092" description="SnoaL-like domain-containing protein" evidence="1">
    <location>
        <begin position="24"/>
        <end position="384"/>
    </location>
</feature>
<dbReference type="PANTHER" id="PTHR38436">
    <property type="entry name" value="POLYKETIDE CYCLASE SNOAL-LIKE DOMAIN"/>
    <property type="match status" value="1"/>
</dbReference>
<comment type="caution">
    <text evidence="2">The sequence shown here is derived from an EMBL/GenBank/DDBJ whole genome shotgun (WGS) entry which is preliminary data.</text>
</comment>
<sequence>MDKTARFMMQLSYLLYLVTTATACAGGSYVHMGATYGSISLKKRADKAYVGCVTPEPVTCETIGTCAYANNSIGPWTAEANIRQMQLADDAYNSLDLSRFNHRDDTIVYMPGDREFNMAQHIQDVMNLYSTYPDNHVSNHPYKLSIGEGNWTFALSDISGTNKGPIQSPTGWRGPTGRRVNYEFMTAAYWEDGRIVKEYIWMDIITLQRQLGFLPSQVSVDGTQSLSLSPFTLPLAVNPGEDVSEDNKRFHRQLETAFNNGELSAKSLRFSPNVTIFTSRDDTPDGLSSEKFLALITRLKRSFSNLRLAPDTIIGSGDWTASIGRLSGRHTGALSVLEYISPVPIAATNNTVDVFFYTIARWQNGLITHLKLMVDDLAVLGQLE</sequence>